<sequence>MLDSSTFQDLASLPLHQNCDHPAVMNPKKCATVCNINKNLLSVDYAVVALAAYPELMSSSDIPADVKGRVREILGDCSQSSVGSYSPSGGLRMVREAVAAYLTERDQAPARAQDIYLGNGAADLIRAVLAMFIGDIDGKPPAVMLPIPQYPLFSGFLSELGLLQASYYLDEERNWALDTCELQRCWKQASICSHVRVLVIINPGNPSGQVLSVKDLEEIVKFAYDHDLFLLADEVYQDNIIGKKFHSLKKAMNNIIRVMYAMGEPYRSMELASFATCSKGWAAESGLRAGFLEMVGVQGGVAAVFERTRSLLQCPGVLGQCALHCLVQPPLPGEPSYERYKSERGPTEIALAERSATAFNVFNSIPGYSCNSIHGAVFAFPRVEIPKRAQKEALENGRNPDEFYCLQLLEETGVCVVPGSGFGQREGTFHFRTTILHPPREFNYMMESIRRFHLHFLQRYSN</sequence>
<dbReference type="EMBL" id="OW152823">
    <property type="protein sequence ID" value="CAH2039104.1"/>
    <property type="molecule type" value="Genomic_DNA"/>
</dbReference>
<dbReference type="InterPro" id="IPR004839">
    <property type="entry name" value="Aminotransferase_I/II_large"/>
</dbReference>
<comment type="subunit">
    <text evidence="2">Homodimer.</text>
</comment>
<comment type="catalytic activity">
    <reaction evidence="9">
        <text>L-alanine + 2-oxoglutarate = pyruvate + L-glutamate</text>
        <dbReference type="Rhea" id="RHEA:19453"/>
        <dbReference type="ChEBI" id="CHEBI:15361"/>
        <dbReference type="ChEBI" id="CHEBI:16810"/>
        <dbReference type="ChEBI" id="CHEBI:29985"/>
        <dbReference type="ChEBI" id="CHEBI:57972"/>
        <dbReference type="EC" id="2.6.1.2"/>
    </reaction>
</comment>
<evidence type="ECO:0000256" key="5">
    <source>
        <dbReference type="ARBA" id="ARBA00022898"/>
    </source>
</evidence>
<evidence type="ECO:0000256" key="3">
    <source>
        <dbReference type="ARBA" id="ARBA00022576"/>
    </source>
</evidence>
<reference evidence="11" key="1">
    <citation type="submission" date="2022-03" db="EMBL/GenBank/DDBJ databases">
        <authorList>
            <person name="Martin H S."/>
        </authorList>
    </citation>
    <scope>NUCLEOTIDE SEQUENCE</scope>
</reference>
<evidence type="ECO:0000259" key="10">
    <source>
        <dbReference type="Pfam" id="PF00155"/>
    </source>
</evidence>
<comment type="pathway">
    <text evidence="6">Amino-acid degradation; L-alanine degradation via transaminase pathway; pyruvate from L-alanine: step 1/1.</text>
</comment>
<proteinExistence type="inferred from homology"/>
<dbReference type="Gene3D" id="3.90.1150.10">
    <property type="entry name" value="Aspartate Aminotransferase, domain 1"/>
    <property type="match status" value="1"/>
</dbReference>
<dbReference type="Pfam" id="PF00155">
    <property type="entry name" value="Aminotran_1_2"/>
    <property type="match status" value="1"/>
</dbReference>
<accession>A0ABN8HRR9</accession>
<keyword evidence="3" id="KW-0032">Aminotransferase</keyword>
<evidence type="ECO:0000256" key="6">
    <source>
        <dbReference type="ARBA" id="ARBA00025708"/>
    </source>
</evidence>
<dbReference type="InterPro" id="IPR015421">
    <property type="entry name" value="PyrdxlP-dep_Trfase_major"/>
</dbReference>
<evidence type="ECO:0000256" key="2">
    <source>
        <dbReference type="ARBA" id="ARBA00011738"/>
    </source>
</evidence>
<dbReference type="Proteomes" id="UP000837857">
    <property type="component" value="Chromosome 11"/>
</dbReference>
<evidence type="ECO:0000256" key="4">
    <source>
        <dbReference type="ARBA" id="ARBA00022679"/>
    </source>
</evidence>
<name>A0ABN8HRR9_9NEOP</name>
<keyword evidence="12" id="KW-1185">Reference proteome</keyword>
<keyword evidence="4" id="KW-0808">Transferase</keyword>
<evidence type="ECO:0000256" key="8">
    <source>
        <dbReference type="ARBA" id="ARBA00026106"/>
    </source>
</evidence>
<evidence type="ECO:0000256" key="1">
    <source>
        <dbReference type="ARBA" id="ARBA00001933"/>
    </source>
</evidence>
<dbReference type="InterPro" id="IPR015424">
    <property type="entry name" value="PyrdxlP-dep_Trfase"/>
</dbReference>
<dbReference type="PANTHER" id="PTHR11751">
    <property type="entry name" value="ALANINE AMINOTRANSFERASE"/>
    <property type="match status" value="1"/>
</dbReference>
<dbReference type="EC" id="2.6.1.2" evidence="8"/>
<evidence type="ECO:0000256" key="9">
    <source>
        <dbReference type="ARBA" id="ARBA00047412"/>
    </source>
</evidence>
<gene>
    <name evidence="11" type="ORF">IPOD504_LOCUS1508</name>
</gene>
<feature type="domain" description="Aminotransferase class I/classII large" evidence="10">
    <location>
        <begin position="78"/>
        <end position="449"/>
    </location>
</feature>
<dbReference type="InterPro" id="IPR045088">
    <property type="entry name" value="ALAT1/2-like"/>
</dbReference>
<organism evidence="11 12">
    <name type="scientific">Iphiclides podalirius</name>
    <name type="common">scarce swallowtail</name>
    <dbReference type="NCBI Taxonomy" id="110791"/>
    <lineage>
        <taxon>Eukaryota</taxon>
        <taxon>Metazoa</taxon>
        <taxon>Ecdysozoa</taxon>
        <taxon>Arthropoda</taxon>
        <taxon>Hexapoda</taxon>
        <taxon>Insecta</taxon>
        <taxon>Pterygota</taxon>
        <taxon>Neoptera</taxon>
        <taxon>Endopterygota</taxon>
        <taxon>Lepidoptera</taxon>
        <taxon>Glossata</taxon>
        <taxon>Ditrysia</taxon>
        <taxon>Papilionoidea</taxon>
        <taxon>Papilionidae</taxon>
        <taxon>Papilioninae</taxon>
        <taxon>Iphiclides</taxon>
    </lineage>
</organism>
<evidence type="ECO:0000313" key="12">
    <source>
        <dbReference type="Proteomes" id="UP000837857"/>
    </source>
</evidence>
<dbReference type="InterPro" id="IPR015422">
    <property type="entry name" value="PyrdxlP-dep_Trfase_small"/>
</dbReference>
<dbReference type="SUPFAM" id="SSF53383">
    <property type="entry name" value="PLP-dependent transferases"/>
    <property type="match status" value="1"/>
</dbReference>
<feature type="non-terminal residue" evidence="11">
    <location>
        <position position="462"/>
    </location>
</feature>
<dbReference type="Gene3D" id="1.10.287.1970">
    <property type="match status" value="1"/>
</dbReference>
<dbReference type="Gene3D" id="3.40.640.10">
    <property type="entry name" value="Type I PLP-dependent aspartate aminotransferase-like (Major domain)"/>
    <property type="match status" value="1"/>
</dbReference>
<comment type="similarity">
    <text evidence="7">Belongs to the class-I pyridoxal-phosphate-dependent aminotransferase family. Alanine aminotransferase subfamily.</text>
</comment>
<evidence type="ECO:0000256" key="7">
    <source>
        <dbReference type="ARBA" id="ARBA00025785"/>
    </source>
</evidence>
<protein>
    <recommendedName>
        <fullName evidence="8">alanine transaminase</fullName>
        <ecNumber evidence="8">2.6.1.2</ecNumber>
    </recommendedName>
</protein>
<comment type="cofactor">
    <cofactor evidence="1">
        <name>pyridoxal 5'-phosphate</name>
        <dbReference type="ChEBI" id="CHEBI:597326"/>
    </cofactor>
</comment>
<keyword evidence="5" id="KW-0663">Pyridoxal phosphate</keyword>
<evidence type="ECO:0000313" key="11">
    <source>
        <dbReference type="EMBL" id="CAH2039104.1"/>
    </source>
</evidence>
<dbReference type="PANTHER" id="PTHR11751:SF29">
    <property type="entry name" value="ALANINE TRANSAMINASE"/>
    <property type="match status" value="1"/>
</dbReference>
<dbReference type="CDD" id="cd00609">
    <property type="entry name" value="AAT_like"/>
    <property type="match status" value="1"/>
</dbReference>